<reference evidence="1" key="1">
    <citation type="submission" date="2023-07" db="EMBL/GenBank/DDBJ databases">
        <title>Black Yeasts Isolated from many extreme environments.</title>
        <authorList>
            <person name="Coleine C."/>
            <person name="Stajich J.E."/>
            <person name="Selbmann L."/>
        </authorList>
    </citation>
    <scope>NUCLEOTIDE SEQUENCE</scope>
    <source>
        <strain evidence="1">CCFEE 5714</strain>
    </source>
</reference>
<protein>
    <submittedName>
        <fullName evidence="1">WD40 repeat-like protein</fullName>
    </submittedName>
</protein>
<keyword evidence="2" id="KW-1185">Reference proteome</keyword>
<accession>A0ACC3MXY9</accession>
<gene>
    <name evidence="1" type="primary">AIP1_2</name>
    <name evidence="1" type="ORF">LTR37_012861</name>
</gene>
<sequence length="637" mass="67345">MSIKPDLILAAAPTTSRGSPTPLSSDSKGERIAYASNKSIFVRSIENPEISKQYTQHTAQTTVARFSPSGFYVASGDVSGSVSVWDAQGAENTKGEYHIIAGRINDIAWDGDSQRIIAVGDGKERFGHCITADSGNSVGEISGHSSQINCVSIRQQRPLRAATGSDDMSLGFFHGAPFKFNTSIRGKHDKFIYGTQFSPDGSSIVSVGSDRRIWLYDGKTGEAQKQIGEGEHKGSIFGVSWAPDSKKLVTCSGDQTVKIWDAEAGRCTQSWKMGDEGSVSIPDQQVGVTWPGGRSDGLVISVDLEGNLNYFQEGSEKPVRIVRGHQKAITAADCLPDNGTLFTGSSDGRARSWDLSSGAARLIDGEMHSNYVSAIAASHDDERIYSVGWDDTLRTVDASKDSFVDASQDSLADAAQDTSVDAVQDSFLGSIKTDGQPKGVAVATVGGKPHTLVATANGITLYADGSEVGNQKTPAPPTCIAAAGETVAVGSDDKRVRLFKAASTASFDSMIELQEPTHPISTLAFSPDGSRLAAGLSNGKIFVYSNSSGSWALETNRWSAHTARVTCIAWSPDGKKAVSGALDTNVFVFSLADPGKRVKASNAHKEGVDAVAWPEDSKVISCGADGCVKVWKVEGVP</sequence>
<dbReference type="EMBL" id="JAUTXU010000122">
    <property type="protein sequence ID" value="KAK3706160.1"/>
    <property type="molecule type" value="Genomic_DNA"/>
</dbReference>
<dbReference type="Proteomes" id="UP001281147">
    <property type="component" value="Unassembled WGS sequence"/>
</dbReference>
<evidence type="ECO:0000313" key="2">
    <source>
        <dbReference type="Proteomes" id="UP001281147"/>
    </source>
</evidence>
<organism evidence="1 2">
    <name type="scientific">Vermiconidia calcicola</name>
    <dbReference type="NCBI Taxonomy" id="1690605"/>
    <lineage>
        <taxon>Eukaryota</taxon>
        <taxon>Fungi</taxon>
        <taxon>Dikarya</taxon>
        <taxon>Ascomycota</taxon>
        <taxon>Pezizomycotina</taxon>
        <taxon>Dothideomycetes</taxon>
        <taxon>Dothideomycetidae</taxon>
        <taxon>Mycosphaerellales</taxon>
        <taxon>Extremaceae</taxon>
        <taxon>Vermiconidia</taxon>
    </lineage>
</organism>
<proteinExistence type="predicted"/>
<comment type="caution">
    <text evidence="1">The sequence shown here is derived from an EMBL/GenBank/DDBJ whole genome shotgun (WGS) entry which is preliminary data.</text>
</comment>
<evidence type="ECO:0000313" key="1">
    <source>
        <dbReference type="EMBL" id="KAK3706160.1"/>
    </source>
</evidence>
<name>A0ACC3MXY9_9PEZI</name>